<dbReference type="Proteomes" id="UP001595957">
    <property type="component" value="Unassembled WGS sequence"/>
</dbReference>
<evidence type="ECO:0000256" key="2">
    <source>
        <dbReference type="ARBA" id="ARBA00012400"/>
    </source>
</evidence>
<dbReference type="EMBL" id="JBHSFZ010000001">
    <property type="protein sequence ID" value="MFC4592637.1"/>
    <property type="molecule type" value="Genomic_DNA"/>
</dbReference>
<dbReference type="SUPFAM" id="SSF53790">
    <property type="entry name" value="Tetrapyrrole methylase"/>
    <property type="match status" value="1"/>
</dbReference>
<dbReference type="EC" id="1.3.1.76" evidence="2"/>
<dbReference type="Pfam" id="PF13241">
    <property type="entry name" value="NAD_binding_7"/>
    <property type="match status" value="1"/>
</dbReference>
<evidence type="ECO:0000313" key="7">
    <source>
        <dbReference type="Proteomes" id="UP001595957"/>
    </source>
</evidence>
<protein>
    <recommendedName>
        <fullName evidence="2">precorrin-2 dehydrogenase</fullName>
        <ecNumber evidence="2">1.3.1.76</ecNumber>
    </recommendedName>
</protein>
<keyword evidence="3" id="KW-0560">Oxidoreductase</keyword>
<sequence>MKSLPVFLALTGRAVILTGKGEAADAKRRLLERAGARIVGEGDEAAIAIVADGDDATVARLKARGVLVNATDRPDLCDFTLPAIIDRDPVLIAIGTGGASAGLAKALRQRIEALLPQKLGSLATALYDARAAIRARWPDASARRRAIDAGLAAGGVIDPMRDDAADRVPLWLAEKGDAAASRFIHISLLSGEPDDLTLRAARLLGEADRIYHAPEVPPAILDRARADAARIRAAAPPADPGEGLSLWLELPR</sequence>
<dbReference type="InterPro" id="IPR028161">
    <property type="entry name" value="Met8-like"/>
</dbReference>
<evidence type="ECO:0000256" key="4">
    <source>
        <dbReference type="ARBA" id="ARBA00023027"/>
    </source>
</evidence>
<organism evidence="6 7">
    <name type="scientific">Sphingobium tyrosinilyticum</name>
    <dbReference type="NCBI Taxonomy" id="2715436"/>
    <lineage>
        <taxon>Bacteria</taxon>
        <taxon>Pseudomonadati</taxon>
        <taxon>Pseudomonadota</taxon>
        <taxon>Alphaproteobacteria</taxon>
        <taxon>Sphingomonadales</taxon>
        <taxon>Sphingomonadaceae</taxon>
        <taxon>Sphingobium</taxon>
    </lineage>
</organism>
<dbReference type="InterPro" id="IPR035996">
    <property type="entry name" value="4pyrrol_Methylase_sf"/>
</dbReference>
<dbReference type="InterPro" id="IPR006367">
    <property type="entry name" value="Sirohaem_synthase_N"/>
</dbReference>
<dbReference type="InterPro" id="IPR014777">
    <property type="entry name" value="4pyrrole_Mease_sub1"/>
</dbReference>
<keyword evidence="5" id="KW-0627">Porphyrin biosynthesis</keyword>
<dbReference type="SUPFAM" id="SSF75615">
    <property type="entry name" value="Siroheme synthase middle domains-like"/>
    <property type="match status" value="1"/>
</dbReference>
<keyword evidence="4" id="KW-0520">NAD</keyword>
<name>A0ABV9ESK1_9SPHN</name>
<dbReference type="Gene3D" id="3.40.1010.10">
    <property type="entry name" value="Cobalt-precorrin-4 Transmethylase, Domain 1"/>
    <property type="match status" value="1"/>
</dbReference>
<reference evidence="7" key="1">
    <citation type="journal article" date="2019" name="Int. J. Syst. Evol. Microbiol.">
        <title>The Global Catalogue of Microorganisms (GCM) 10K type strain sequencing project: providing services to taxonomists for standard genome sequencing and annotation.</title>
        <authorList>
            <consortium name="The Broad Institute Genomics Platform"/>
            <consortium name="The Broad Institute Genome Sequencing Center for Infectious Disease"/>
            <person name="Wu L."/>
            <person name="Ma J."/>
        </authorList>
    </citation>
    <scope>NUCLEOTIDE SEQUENCE [LARGE SCALE GENOMIC DNA]</scope>
    <source>
        <strain evidence="7">NBRC 103632</strain>
    </source>
</reference>
<comment type="pathway">
    <text evidence="1">Porphyrin-containing compound metabolism; siroheme biosynthesis; sirohydrochlorin from precorrin-2: step 1/1.</text>
</comment>
<evidence type="ECO:0000256" key="5">
    <source>
        <dbReference type="ARBA" id="ARBA00023244"/>
    </source>
</evidence>
<gene>
    <name evidence="6" type="ORF">ACFO3E_00310</name>
</gene>
<evidence type="ECO:0000313" key="6">
    <source>
        <dbReference type="EMBL" id="MFC4592637.1"/>
    </source>
</evidence>
<accession>A0ABV9ESK1</accession>
<proteinExistence type="predicted"/>
<dbReference type="PANTHER" id="PTHR35330:SF1">
    <property type="entry name" value="SIROHEME BIOSYNTHESIS PROTEIN MET8"/>
    <property type="match status" value="1"/>
</dbReference>
<evidence type="ECO:0000256" key="3">
    <source>
        <dbReference type="ARBA" id="ARBA00023002"/>
    </source>
</evidence>
<dbReference type="RefSeq" id="WP_066524964.1">
    <property type="nucleotide sequence ID" value="NZ_JBHSFZ010000001.1"/>
</dbReference>
<evidence type="ECO:0000256" key="1">
    <source>
        <dbReference type="ARBA" id="ARBA00005010"/>
    </source>
</evidence>
<dbReference type="Gene3D" id="3.30.160.110">
    <property type="entry name" value="Siroheme synthase, domain 2"/>
    <property type="match status" value="1"/>
</dbReference>
<comment type="caution">
    <text evidence="6">The sequence shown here is derived from an EMBL/GenBank/DDBJ whole genome shotgun (WGS) entry which is preliminary data.</text>
</comment>
<dbReference type="PANTHER" id="PTHR35330">
    <property type="entry name" value="SIROHEME BIOSYNTHESIS PROTEIN MET8"/>
    <property type="match status" value="1"/>
</dbReference>
<dbReference type="NCBIfam" id="TIGR01470">
    <property type="entry name" value="cysG_Nterm"/>
    <property type="match status" value="1"/>
</dbReference>
<keyword evidence="7" id="KW-1185">Reference proteome</keyword>